<dbReference type="VEuPathDB" id="FungiDB:LCOR_10198.1"/>
<reference evidence="2" key="1">
    <citation type="submission" date="2013-08" db="EMBL/GenBank/DDBJ databases">
        <title>Gene expansion shapes genome architecture in the human pathogen Lichtheimia corymbifera: an evolutionary genomics analysis in the ancient terrestrial Mucorales (Mucoromycotina).</title>
        <authorList>
            <person name="Schwartze V.U."/>
            <person name="Winter S."/>
            <person name="Shelest E."/>
            <person name="Marcet-Houben M."/>
            <person name="Horn F."/>
            <person name="Wehner S."/>
            <person name="Hoffmann K."/>
            <person name="Riege K."/>
            <person name="Sammeth M."/>
            <person name="Nowrousian M."/>
            <person name="Valiante V."/>
            <person name="Linde J."/>
            <person name="Jacobsen I.D."/>
            <person name="Marz M."/>
            <person name="Brakhage A.A."/>
            <person name="Gabaldon T."/>
            <person name="Bocker S."/>
            <person name="Voigt K."/>
        </authorList>
    </citation>
    <scope>NUCLEOTIDE SEQUENCE [LARGE SCALE GENOMIC DNA]</scope>
    <source>
        <strain evidence="2">FSU 9682</strain>
    </source>
</reference>
<dbReference type="PANTHER" id="PTHR24148:SF64">
    <property type="entry name" value="HETEROKARYON INCOMPATIBILITY DOMAIN-CONTAINING PROTEIN"/>
    <property type="match status" value="1"/>
</dbReference>
<dbReference type="OrthoDB" id="2275828at2759"/>
<comment type="caution">
    <text evidence="2">The sequence shown here is derived from an EMBL/GenBank/DDBJ whole genome shotgun (WGS) entry which is preliminary data.</text>
</comment>
<sequence>MTRDTDEYDDPCQSINICLQDDKDNKLKELFEKGLGALLGDEHFLLLYVPEDGAKMQIVKPANDAYHRKRMIKRIDEAGRVPSFYYALSHLWGITEDNRHIWEEISEYVNDINGQPVDPVSMRPEKRGPLLAMLRDHPDSYWWIDVLCARTDTPLDIMGDIYACCLECIAMIDCEPDLIPKLHTRQRVKEDITEIWRKDQTCEEILHYKQLYEEYPLLLDHLFAFCQSKWWQRVWTWQEMALPLGDLVFMPETGTQALERNTITMDSLLNSVMNASCIIYYIVNESDTSIEEETEEKLLEWIAEITQTRTFSKRRYEKSARQFVLLISSLEWSRRSCMDPVDYVYGLLGIFQIRIPRMSDPSEVWRTFLFEMDNYMEDMKNEEVLSVDNEKGKLVGIKDDAKQVDLRKARQIADVYKDFMYLEIYDKDEE</sequence>
<gene>
    <name evidence="2" type="ORF">LCOR_10198.1</name>
</gene>
<keyword evidence="3" id="KW-1185">Reference proteome</keyword>
<dbReference type="EMBL" id="CBTN010000069">
    <property type="protein sequence ID" value="CDH59381.1"/>
    <property type="molecule type" value="Genomic_DNA"/>
</dbReference>
<dbReference type="InterPro" id="IPR052895">
    <property type="entry name" value="HetReg/Transcr_Mod"/>
</dbReference>
<evidence type="ECO:0000313" key="3">
    <source>
        <dbReference type="Proteomes" id="UP000027586"/>
    </source>
</evidence>
<feature type="domain" description="Heterokaryon incompatibility" evidence="1">
    <location>
        <begin position="85"/>
        <end position="239"/>
    </location>
</feature>
<protein>
    <recommendedName>
        <fullName evidence="1">Heterokaryon incompatibility domain-containing protein</fullName>
    </recommendedName>
</protein>
<dbReference type="AlphaFoldDB" id="A0A068SDM9"/>
<proteinExistence type="predicted"/>
<dbReference type="Pfam" id="PF06985">
    <property type="entry name" value="HET"/>
    <property type="match status" value="1"/>
</dbReference>
<name>A0A068SDM9_9FUNG</name>
<organism evidence="2 3">
    <name type="scientific">Lichtheimia corymbifera JMRC:FSU:9682</name>
    <dbReference type="NCBI Taxonomy" id="1263082"/>
    <lineage>
        <taxon>Eukaryota</taxon>
        <taxon>Fungi</taxon>
        <taxon>Fungi incertae sedis</taxon>
        <taxon>Mucoromycota</taxon>
        <taxon>Mucoromycotina</taxon>
        <taxon>Mucoromycetes</taxon>
        <taxon>Mucorales</taxon>
        <taxon>Lichtheimiaceae</taxon>
        <taxon>Lichtheimia</taxon>
    </lineage>
</organism>
<dbReference type="InterPro" id="IPR010730">
    <property type="entry name" value="HET"/>
</dbReference>
<dbReference type="Proteomes" id="UP000027586">
    <property type="component" value="Unassembled WGS sequence"/>
</dbReference>
<dbReference type="PANTHER" id="PTHR24148">
    <property type="entry name" value="ANKYRIN REPEAT DOMAIN-CONTAINING PROTEIN 39 HOMOLOG-RELATED"/>
    <property type="match status" value="1"/>
</dbReference>
<evidence type="ECO:0000313" key="2">
    <source>
        <dbReference type="EMBL" id="CDH59381.1"/>
    </source>
</evidence>
<accession>A0A068SDM9</accession>
<evidence type="ECO:0000259" key="1">
    <source>
        <dbReference type="Pfam" id="PF06985"/>
    </source>
</evidence>